<evidence type="ECO:0000313" key="1">
    <source>
        <dbReference type="EMBL" id="EYC03457.1"/>
    </source>
</evidence>
<evidence type="ECO:0000313" key="2">
    <source>
        <dbReference type="Proteomes" id="UP000024635"/>
    </source>
</evidence>
<dbReference type="Proteomes" id="UP000024635">
    <property type="component" value="Unassembled WGS sequence"/>
</dbReference>
<reference evidence="2" key="1">
    <citation type="journal article" date="2015" name="Nat. Genet.">
        <title>The genome and transcriptome of the zoonotic hookworm Ancylostoma ceylanicum identify infection-specific gene families.</title>
        <authorList>
            <person name="Schwarz E.M."/>
            <person name="Hu Y."/>
            <person name="Antoshechkin I."/>
            <person name="Miller M.M."/>
            <person name="Sternberg P.W."/>
            <person name="Aroian R.V."/>
        </authorList>
    </citation>
    <scope>NUCLEOTIDE SEQUENCE</scope>
    <source>
        <strain evidence="2">HY135</strain>
    </source>
</reference>
<keyword evidence="2" id="KW-1185">Reference proteome</keyword>
<sequence>MRIKARMHERPCWGEEGIGEAVEYWSHFRRCSHDCPRKESHVDPLRMGKVLKHVRYSRMFTKREDFLRGGNAHPLR</sequence>
<accession>A0A016TLD3</accession>
<protein>
    <submittedName>
        <fullName evidence="1">Uncharacterized protein</fullName>
    </submittedName>
</protein>
<dbReference type="EMBL" id="JARK01001430">
    <property type="protein sequence ID" value="EYC03457.1"/>
    <property type="molecule type" value="Genomic_DNA"/>
</dbReference>
<dbReference type="AlphaFoldDB" id="A0A016TLD3"/>
<organism evidence="1 2">
    <name type="scientific">Ancylostoma ceylanicum</name>
    <dbReference type="NCBI Taxonomy" id="53326"/>
    <lineage>
        <taxon>Eukaryota</taxon>
        <taxon>Metazoa</taxon>
        <taxon>Ecdysozoa</taxon>
        <taxon>Nematoda</taxon>
        <taxon>Chromadorea</taxon>
        <taxon>Rhabditida</taxon>
        <taxon>Rhabditina</taxon>
        <taxon>Rhabditomorpha</taxon>
        <taxon>Strongyloidea</taxon>
        <taxon>Ancylostomatidae</taxon>
        <taxon>Ancylostomatinae</taxon>
        <taxon>Ancylostoma</taxon>
    </lineage>
</organism>
<gene>
    <name evidence="1" type="primary">Acey_s0094.g2769</name>
    <name evidence="1" type="ORF">Y032_0094g2769</name>
</gene>
<proteinExistence type="predicted"/>
<name>A0A016TLD3_9BILA</name>
<comment type="caution">
    <text evidence="1">The sequence shown here is derived from an EMBL/GenBank/DDBJ whole genome shotgun (WGS) entry which is preliminary data.</text>
</comment>